<organism evidence="5 6">
    <name type="scientific">Vibrio cidicii</name>
    <dbReference type="NCBI Taxonomy" id="1763883"/>
    <lineage>
        <taxon>Bacteria</taxon>
        <taxon>Pseudomonadati</taxon>
        <taxon>Pseudomonadota</taxon>
        <taxon>Gammaproteobacteria</taxon>
        <taxon>Vibrionales</taxon>
        <taxon>Vibrionaceae</taxon>
        <taxon>Vibrio</taxon>
    </lineage>
</organism>
<gene>
    <name evidence="5" type="ORF">ATY37_05895</name>
</gene>
<comment type="caution">
    <text evidence="5">The sequence shown here is derived from an EMBL/GenBank/DDBJ whole genome shotgun (WGS) entry which is preliminary data.</text>
</comment>
<evidence type="ECO:0000259" key="4">
    <source>
        <dbReference type="PROSITE" id="PS51186"/>
    </source>
</evidence>
<dbReference type="CDD" id="cd04301">
    <property type="entry name" value="NAT_SF"/>
    <property type="match status" value="1"/>
</dbReference>
<dbReference type="AlphaFoldDB" id="A0A151KUB8"/>
<evidence type="ECO:0000256" key="2">
    <source>
        <dbReference type="ARBA" id="ARBA00023315"/>
    </source>
</evidence>
<dbReference type="PANTHER" id="PTHR43792">
    <property type="entry name" value="GNAT FAMILY, PUTATIVE (AFU_ORTHOLOGUE AFUA_3G00765)-RELATED-RELATED"/>
    <property type="match status" value="1"/>
</dbReference>
<dbReference type="SUPFAM" id="SSF55729">
    <property type="entry name" value="Acyl-CoA N-acyltransferases (Nat)"/>
    <property type="match status" value="1"/>
</dbReference>
<evidence type="ECO:0000256" key="3">
    <source>
        <dbReference type="ARBA" id="ARBA00038502"/>
    </source>
</evidence>
<dbReference type="GO" id="GO:0016747">
    <property type="term" value="F:acyltransferase activity, transferring groups other than amino-acyl groups"/>
    <property type="evidence" value="ECO:0007669"/>
    <property type="project" value="InterPro"/>
</dbReference>
<dbReference type="EMBL" id="LOBR01000081">
    <property type="protein sequence ID" value="KYN84569.1"/>
    <property type="molecule type" value="Genomic_DNA"/>
</dbReference>
<accession>A0A151KUB8</accession>
<dbReference type="InterPro" id="IPR051531">
    <property type="entry name" value="N-acetyltransferase"/>
</dbReference>
<name>A0A151KUB8_9VIBR</name>
<evidence type="ECO:0000313" key="6">
    <source>
        <dbReference type="Proteomes" id="UP000075346"/>
    </source>
</evidence>
<evidence type="ECO:0000313" key="5">
    <source>
        <dbReference type="EMBL" id="KYN84569.1"/>
    </source>
</evidence>
<feature type="domain" description="N-acetyltransferase" evidence="4">
    <location>
        <begin position="195"/>
        <end position="348"/>
    </location>
</feature>
<protein>
    <recommendedName>
        <fullName evidence="4">N-acetyltransferase domain-containing protein</fullName>
    </recommendedName>
</protein>
<dbReference type="Proteomes" id="UP000075346">
    <property type="component" value="Unassembled WGS sequence"/>
</dbReference>
<sequence>MNSHQGLESESNYTRTSEVVKKPSLVTFISTERGDYNNILNRLAHVRVYSFEDKSLPAKIKTPNVAYEQHSTFSVDSEVPDIIVHDLDWDDYKQHGIQTVYQDLHSTFVKLQNDQQKKIHTHIPVRYEALIAAAIEMGFSPLDIFKRSIGHKIETYLILVLADDNHLHNRLPLFPEYGVTDGFLSIIPTLSEHCDAFFTEQQDDIAAFWSIFPVRSYSETKRYCQEARLNNILGVGITASVIENSSQQVVGRVHLRPVVPPKVADVGYGIFPEHRGKGYATKALNLFTQWIFYEAGYVRIELGIKEGNEASERVAKSCGYVRESTCPCRLKNQDGSFSTQISYAKVSPFYCEKGEQIA</sequence>
<dbReference type="PROSITE" id="PS51186">
    <property type="entry name" value="GNAT"/>
    <property type="match status" value="1"/>
</dbReference>
<keyword evidence="1" id="KW-0808">Transferase</keyword>
<dbReference type="InterPro" id="IPR016181">
    <property type="entry name" value="Acyl_CoA_acyltransferase"/>
</dbReference>
<dbReference type="PANTHER" id="PTHR43792:SF8">
    <property type="entry name" value="[RIBOSOMAL PROTEIN US5]-ALANINE N-ACETYLTRANSFERASE"/>
    <property type="match status" value="1"/>
</dbReference>
<dbReference type="Pfam" id="PF13302">
    <property type="entry name" value="Acetyltransf_3"/>
    <property type="match status" value="1"/>
</dbReference>
<comment type="similarity">
    <text evidence="3">Belongs to the acetyltransferase family. RimJ subfamily.</text>
</comment>
<proteinExistence type="inferred from homology"/>
<dbReference type="RefSeq" id="WP_061897876.1">
    <property type="nucleotide sequence ID" value="NZ_LOBR01000081.1"/>
</dbReference>
<dbReference type="Gene3D" id="3.40.630.30">
    <property type="match status" value="1"/>
</dbReference>
<keyword evidence="2" id="KW-0012">Acyltransferase</keyword>
<reference evidence="6" key="1">
    <citation type="submission" date="2015-12" db="EMBL/GenBank/DDBJ databases">
        <authorList>
            <person name="Shamseldin A."/>
            <person name="Moawad H."/>
            <person name="Abd El-Rahim W.M."/>
            <person name="Sadowsky M.J."/>
        </authorList>
    </citation>
    <scope>NUCLEOTIDE SEQUENCE [LARGE SCALE GENOMIC DNA]</scope>
    <source>
        <strain evidence="6">2538-88</strain>
    </source>
</reference>
<evidence type="ECO:0000256" key="1">
    <source>
        <dbReference type="ARBA" id="ARBA00022679"/>
    </source>
</evidence>
<dbReference type="InterPro" id="IPR000182">
    <property type="entry name" value="GNAT_dom"/>
</dbReference>